<dbReference type="SUPFAM" id="SSF53448">
    <property type="entry name" value="Nucleotide-diphospho-sugar transferases"/>
    <property type="match status" value="1"/>
</dbReference>
<accession>A0A9D1T856</accession>
<comment type="caution">
    <text evidence="2">The sequence shown here is derived from an EMBL/GenBank/DDBJ whole genome shotgun (WGS) entry which is preliminary data.</text>
</comment>
<sequence>MTEHKKETALTITVIIPAYKPGEPFRKLIRRLMRQTVLPDRILIINTEEPYFHSEDVEGIQNCRVIHISREEFDHGGTRDMAVRMCDTDLVLCMTMDAVPADARLLEELRKAFADSRVWAAYARQLPAPDCSPLERYARHFNYGEKSRIKTEKDLEELGIKTFFCSNVCAAYRRDMYLKLGGFETRTIFNEDMIFAGKVILAGGAVAYCAEARVIHSHNYSGIMQFKRNFDLGVSQADHPEIFEMAKSEKEGMRMVGQTAVWLLKGGRLLWIPRLIWQSGCKLAGYRLGKAYRRLPSWIIRRCSMNLPYWTRKQE</sequence>
<reference evidence="2" key="2">
    <citation type="journal article" date="2021" name="PeerJ">
        <title>Extensive microbial diversity within the chicken gut microbiome revealed by metagenomics and culture.</title>
        <authorList>
            <person name="Gilroy R."/>
            <person name="Ravi A."/>
            <person name="Getino M."/>
            <person name="Pursley I."/>
            <person name="Horton D.L."/>
            <person name="Alikhan N.F."/>
            <person name="Baker D."/>
            <person name="Gharbi K."/>
            <person name="Hall N."/>
            <person name="Watson M."/>
            <person name="Adriaenssens E.M."/>
            <person name="Foster-Nyarko E."/>
            <person name="Jarju S."/>
            <person name="Secka A."/>
            <person name="Antonio M."/>
            <person name="Oren A."/>
            <person name="Chaudhuri R.R."/>
            <person name="La Ragione R."/>
            <person name="Hildebrand F."/>
            <person name="Pallen M.J."/>
        </authorList>
    </citation>
    <scope>NUCLEOTIDE SEQUENCE</scope>
    <source>
        <strain evidence="2">ChiBcec6-7307</strain>
    </source>
</reference>
<evidence type="ECO:0000313" key="3">
    <source>
        <dbReference type="Proteomes" id="UP000886889"/>
    </source>
</evidence>
<dbReference type="GO" id="GO:0044010">
    <property type="term" value="P:single-species biofilm formation"/>
    <property type="evidence" value="ECO:0007669"/>
    <property type="project" value="TreeGrafter"/>
</dbReference>
<dbReference type="InterPro" id="IPR029044">
    <property type="entry name" value="Nucleotide-diphossugar_trans"/>
</dbReference>
<protein>
    <submittedName>
        <fullName evidence="2">Glycosyltransferase</fullName>
    </submittedName>
</protein>
<gene>
    <name evidence="2" type="ORF">IAC80_04215</name>
</gene>
<dbReference type="InterPro" id="IPR050834">
    <property type="entry name" value="Glycosyltransf_2"/>
</dbReference>
<dbReference type="AlphaFoldDB" id="A0A9D1T856"/>
<dbReference type="PANTHER" id="PTHR43685">
    <property type="entry name" value="GLYCOSYLTRANSFERASE"/>
    <property type="match status" value="1"/>
</dbReference>
<dbReference type="EMBL" id="DVOS01000039">
    <property type="protein sequence ID" value="HIV23126.1"/>
    <property type="molecule type" value="Genomic_DNA"/>
</dbReference>
<dbReference type="Proteomes" id="UP000886889">
    <property type="component" value="Unassembled WGS sequence"/>
</dbReference>
<name>A0A9D1T856_9FIRM</name>
<dbReference type="InterPro" id="IPR001173">
    <property type="entry name" value="Glyco_trans_2-like"/>
</dbReference>
<reference evidence="2" key="1">
    <citation type="submission" date="2020-10" db="EMBL/GenBank/DDBJ databases">
        <authorList>
            <person name="Gilroy R."/>
        </authorList>
    </citation>
    <scope>NUCLEOTIDE SEQUENCE</scope>
    <source>
        <strain evidence="2">ChiBcec6-7307</strain>
    </source>
</reference>
<evidence type="ECO:0000313" key="2">
    <source>
        <dbReference type="EMBL" id="HIV23126.1"/>
    </source>
</evidence>
<dbReference type="PANTHER" id="PTHR43685:SF13">
    <property type="entry name" value="O ANTIGEN BIOSYNTHESIS RHAMNOSYLTRANSFERASE RFBN"/>
    <property type="match status" value="1"/>
</dbReference>
<organism evidence="2 3">
    <name type="scientific">Candidatus Merdiplasma excrementigallinarum</name>
    <dbReference type="NCBI Taxonomy" id="2840864"/>
    <lineage>
        <taxon>Bacteria</taxon>
        <taxon>Bacillati</taxon>
        <taxon>Bacillota</taxon>
        <taxon>Clostridia</taxon>
        <taxon>Lachnospirales</taxon>
        <taxon>Lachnospiraceae</taxon>
        <taxon>Lachnospiraceae incertae sedis</taxon>
        <taxon>Candidatus Merdiplasma</taxon>
    </lineage>
</organism>
<dbReference type="Gene3D" id="3.90.550.10">
    <property type="entry name" value="Spore Coat Polysaccharide Biosynthesis Protein SpsA, Chain A"/>
    <property type="match status" value="1"/>
</dbReference>
<feature type="domain" description="Glycosyltransferase 2-like" evidence="1">
    <location>
        <begin position="13"/>
        <end position="179"/>
    </location>
</feature>
<proteinExistence type="predicted"/>
<dbReference type="Pfam" id="PF00535">
    <property type="entry name" value="Glycos_transf_2"/>
    <property type="match status" value="1"/>
</dbReference>
<evidence type="ECO:0000259" key="1">
    <source>
        <dbReference type="Pfam" id="PF00535"/>
    </source>
</evidence>